<sequence>MEEGASEDWGHCLIWSSSSKC</sequence>
<dbReference type="AlphaFoldDB" id="A0A1D6J6J1"/>
<protein>
    <submittedName>
        <fullName evidence="1">Uncharacterized protein</fullName>
    </submittedName>
</protein>
<dbReference type="EMBL" id="CM000786">
    <property type="protein sequence ID" value="AQK43539.1"/>
    <property type="molecule type" value="Genomic_DNA"/>
</dbReference>
<accession>A0A1D6J6J1</accession>
<organism evidence="1">
    <name type="scientific">Zea mays</name>
    <name type="common">Maize</name>
    <dbReference type="NCBI Taxonomy" id="4577"/>
    <lineage>
        <taxon>Eukaryota</taxon>
        <taxon>Viridiplantae</taxon>
        <taxon>Streptophyta</taxon>
        <taxon>Embryophyta</taxon>
        <taxon>Tracheophyta</taxon>
        <taxon>Spermatophyta</taxon>
        <taxon>Magnoliopsida</taxon>
        <taxon>Liliopsida</taxon>
        <taxon>Poales</taxon>
        <taxon>Poaceae</taxon>
        <taxon>PACMAD clade</taxon>
        <taxon>Panicoideae</taxon>
        <taxon>Andropogonodae</taxon>
        <taxon>Andropogoneae</taxon>
        <taxon>Tripsacinae</taxon>
        <taxon>Zea</taxon>
    </lineage>
</organism>
<name>A0A1D6J6J1_MAIZE</name>
<reference evidence="1" key="1">
    <citation type="submission" date="2015-12" db="EMBL/GenBank/DDBJ databases">
        <title>Update maize B73 reference genome by single molecule sequencing technologies.</title>
        <authorList>
            <consortium name="Maize Genome Sequencing Project"/>
            <person name="Ware D."/>
        </authorList>
    </citation>
    <scope>NUCLEOTIDE SEQUENCE</scope>
    <source>
        <tissue evidence="1">Seedling</tissue>
    </source>
</reference>
<gene>
    <name evidence="1" type="ORF">ZEAMMB73_Zm00001d025332</name>
</gene>
<evidence type="ECO:0000313" key="1">
    <source>
        <dbReference type="EMBL" id="AQK43539.1"/>
    </source>
</evidence>
<proteinExistence type="predicted"/>
<dbReference type="InParanoid" id="A0A1D6J6J1"/>